<evidence type="ECO:0000313" key="2">
    <source>
        <dbReference type="Proteomes" id="UP000664369"/>
    </source>
</evidence>
<dbReference type="RefSeq" id="WP_208177011.1">
    <property type="nucleotide sequence ID" value="NZ_JAGETZ010000010.1"/>
</dbReference>
<dbReference type="Pfam" id="PF14079">
    <property type="entry name" value="DUF4260"/>
    <property type="match status" value="1"/>
</dbReference>
<evidence type="ECO:0000313" key="1">
    <source>
        <dbReference type="EMBL" id="MBO2011320.1"/>
    </source>
</evidence>
<keyword evidence="2" id="KW-1185">Reference proteome</keyword>
<reference evidence="1 2" key="1">
    <citation type="submission" date="2021-03" db="EMBL/GenBank/DDBJ databases">
        <authorList>
            <person name="Kim M.K."/>
        </authorList>
    </citation>
    <scope>NUCLEOTIDE SEQUENCE [LARGE SCALE GENOMIC DNA]</scope>
    <source>
        <strain evidence="1 2">BT442</strain>
    </source>
</reference>
<name>A0ABS3QKW3_9BACT</name>
<dbReference type="Proteomes" id="UP000664369">
    <property type="component" value="Unassembled WGS sequence"/>
</dbReference>
<proteinExistence type="predicted"/>
<dbReference type="InterPro" id="IPR025356">
    <property type="entry name" value="DUF4260"/>
</dbReference>
<comment type="caution">
    <text evidence="1">The sequence shown here is derived from an EMBL/GenBank/DDBJ whole genome shotgun (WGS) entry which is preliminary data.</text>
</comment>
<gene>
    <name evidence="1" type="ORF">J4E00_19810</name>
</gene>
<accession>A0ABS3QKW3</accession>
<sequence length="85" mass="9255">MQRVSGNATGLPWFTDLTCGRQLFTAIFLFSDLSMLSYVAGPHIRGASCNLMHQKKLALAAGLGGWFLGRHSHCWRAHANIANPG</sequence>
<dbReference type="EMBL" id="JAGETZ010000010">
    <property type="protein sequence ID" value="MBO2011320.1"/>
    <property type="molecule type" value="Genomic_DNA"/>
</dbReference>
<protein>
    <submittedName>
        <fullName evidence="1">DUF4260 family protein</fullName>
    </submittedName>
</protein>
<organism evidence="1 2">
    <name type="scientific">Hymenobacter negativus</name>
    <dbReference type="NCBI Taxonomy" id="2795026"/>
    <lineage>
        <taxon>Bacteria</taxon>
        <taxon>Pseudomonadati</taxon>
        <taxon>Bacteroidota</taxon>
        <taxon>Cytophagia</taxon>
        <taxon>Cytophagales</taxon>
        <taxon>Hymenobacteraceae</taxon>
        <taxon>Hymenobacter</taxon>
    </lineage>
</organism>